<dbReference type="InterPro" id="IPR001245">
    <property type="entry name" value="Ser-Thr/Tyr_kinase_cat_dom"/>
</dbReference>
<dbReference type="PANTHER" id="PTHR24416:SF564">
    <property type="entry name" value="MACROPHAGE-STIMULATING PROTEIN RECEPTOR"/>
    <property type="match status" value="1"/>
</dbReference>
<evidence type="ECO:0000256" key="1">
    <source>
        <dbReference type="ARBA" id="ARBA00004167"/>
    </source>
</evidence>
<dbReference type="PROSITE" id="PS50011">
    <property type="entry name" value="PROTEIN_KINASE_DOM"/>
    <property type="match status" value="1"/>
</dbReference>
<keyword evidence="10" id="KW-0812">Transmembrane</keyword>
<dbReference type="InterPro" id="IPR020635">
    <property type="entry name" value="Tyr_kinase_cat_dom"/>
</dbReference>
<reference evidence="12" key="1">
    <citation type="submission" date="2023-03" db="EMBL/GenBank/DDBJ databases">
        <authorList>
            <person name="Steffen K."/>
            <person name="Cardenas P."/>
        </authorList>
    </citation>
    <scope>NUCLEOTIDE SEQUENCE</scope>
</reference>
<feature type="transmembrane region" description="Helical" evidence="10">
    <location>
        <begin position="66"/>
        <end position="91"/>
    </location>
</feature>
<keyword evidence="2" id="KW-0808">Transferase</keyword>
<dbReference type="FunFam" id="1.10.510.10:FF:000554">
    <property type="entry name" value="Predicted protein"/>
    <property type="match status" value="1"/>
</dbReference>
<dbReference type="GO" id="GO:0016477">
    <property type="term" value="P:cell migration"/>
    <property type="evidence" value="ECO:0007669"/>
    <property type="project" value="TreeGrafter"/>
</dbReference>
<feature type="domain" description="Protein kinase" evidence="11">
    <location>
        <begin position="181"/>
        <end position="458"/>
    </location>
</feature>
<dbReference type="InterPro" id="IPR050122">
    <property type="entry name" value="RTK"/>
</dbReference>
<dbReference type="InterPro" id="IPR011009">
    <property type="entry name" value="Kinase-like_dom_sf"/>
</dbReference>
<dbReference type="Gene3D" id="1.10.510.10">
    <property type="entry name" value="Transferase(Phosphotransferase) domain 1"/>
    <property type="match status" value="1"/>
</dbReference>
<evidence type="ECO:0000256" key="4">
    <source>
        <dbReference type="ARBA" id="ARBA00022777"/>
    </source>
</evidence>
<evidence type="ECO:0000256" key="10">
    <source>
        <dbReference type="SAM" id="Phobius"/>
    </source>
</evidence>
<dbReference type="CDD" id="cd00192">
    <property type="entry name" value="PTKc"/>
    <property type="match status" value="1"/>
</dbReference>
<dbReference type="PROSITE" id="PS00107">
    <property type="entry name" value="PROTEIN_KINASE_ATP"/>
    <property type="match status" value="1"/>
</dbReference>
<keyword evidence="4" id="KW-0418">Kinase</keyword>
<keyword evidence="12" id="KW-0675">Receptor</keyword>
<dbReference type="InterPro" id="IPR017441">
    <property type="entry name" value="Protein_kinase_ATP_BS"/>
</dbReference>
<dbReference type="GO" id="GO:0043235">
    <property type="term" value="C:receptor complex"/>
    <property type="evidence" value="ECO:0007669"/>
    <property type="project" value="TreeGrafter"/>
</dbReference>
<dbReference type="SMART" id="SM00219">
    <property type="entry name" value="TyrKc"/>
    <property type="match status" value="1"/>
</dbReference>
<dbReference type="GO" id="GO:0005524">
    <property type="term" value="F:ATP binding"/>
    <property type="evidence" value="ECO:0007669"/>
    <property type="project" value="UniProtKB-UniRule"/>
</dbReference>
<name>A0AA35TVF1_GEOBA</name>
<keyword evidence="3 8" id="KW-0547">Nucleotide-binding</keyword>
<proteinExistence type="predicted"/>
<feature type="binding site" evidence="8">
    <location>
        <position position="210"/>
    </location>
    <ligand>
        <name>ATP</name>
        <dbReference type="ChEBI" id="CHEBI:30616"/>
    </ligand>
</feature>
<dbReference type="PROSITE" id="PS00109">
    <property type="entry name" value="PROTEIN_KINASE_TYR"/>
    <property type="match status" value="1"/>
</dbReference>
<dbReference type="InterPro" id="IPR008266">
    <property type="entry name" value="Tyr_kinase_AS"/>
</dbReference>
<dbReference type="Proteomes" id="UP001174909">
    <property type="component" value="Unassembled WGS sequence"/>
</dbReference>
<comment type="subcellular location">
    <subcellularLocation>
        <location evidence="1">Membrane</location>
        <topology evidence="1">Single-pass membrane protein</topology>
    </subcellularLocation>
</comment>
<evidence type="ECO:0000256" key="6">
    <source>
        <dbReference type="ARBA" id="ARBA00023137"/>
    </source>
</evidence>
<dbReference type="SUPFAM" id="SSF56112">
    <property type="entry name" value="Protein kinase-like (PK-like)"/>
    <property type="match status" value="1"/>
</dbReference>
<keyword evidence="10" id="KW-0472">Membrane</keyword>
<gene>
    <name evidence="12" type="ORF">GBAR_LOCUS30120</name>
</gene>
<dbReference type="Pfam" id="PF07714">
    <property type="entry name" value="PK_Tyr_Ser-Thr"/>
    <property type="match status" value="1"/>
</dbReference>
<keyword evidence="10" id="KW-1133">Transmembrane helix</keyword>
<dbReference type="GO" id="GO:0007169">
    <property type="term" value="P:cell surface receptor protein tyrosine kinase signaling pathway"/>
    <property type="evidence" value="ECO:0007669"/>
    <property type="project" value="TreeGrafter"/>
</dbReference>
<dbReference type="AlphaFoldDB" id="A0AA35TVF1"/>
<evidence type="ECO:0000256" key="5">
    <source>
        <dbReference type="ARBA" id="ARBA00022840"/>
    </source>
</evidence>
<dbReference type="GO" id="GO:0004714">
    <property type="term" value="F:transmembrane receptor protein tyrosine kinase activity"/>
    <property type="evidence" value="ECO:0007669"/>
    <property type="project" value="UniProtKB-EC"/>
</dbReference>
<comment type="catalytic activity">
    <reaction evidence="7">
        <text>L-tyrosyl-[protein] + ATP = O-phospho-L-tyrosyl-[protein] + ADP + H(+)</text>
        <dbReference type="Rhea" id="RHEA:10596"/>
        <dbReference type="Rhea" id="RHEA-COMP:10136"/>
        <dbReference type="Rhea" id="RHEA-COMP:20101"/>
        <dbReference type="ChEBI" id="CHEBI:15378"/>
        <dbReference type="ChEBI" id="CHEBI:30616"/>
        <dbReference type="ChEBI" id="CHEBI:46858"/>
        <dbReference type="ChEBI" id="CHEBI:61978"/>
        <dbReference type="ChEBI" id="CHEBI:456216"/>
        <dbReference type="EC" id="2.7.10.1"/>
    </reaction>
</comment>
<evidence type="ECO:0000256" key="2">
    <source>
        <dbReference type="ARBA" id="ARBA00022679"/>
    </source>
</evidence>
<accession>A0AA35TVF1</accession>
<evidence type="ECO:0000256" key="9">
    <source>
        <dbReference type="SAM" id="MobiDB-lite"/>
    </source>
</evidence>
<evidence type="ECO:0000256" key="7">
    <source>
        <dbReference type="ARBA" id="ARBA00051243"/>
    </source>
</evidence>
<dbReference type="GO" id="GO:0006909">
    <property type="term" value="P:phagocytosis"/>
    <property type="evidence" value="ECO:0007669"/>
    <property type="project" value="TreeGrafter"/>
</dbReference>
<evidence type="ECO:0000256" key="8">
    <source>
        <dbReference type="PROSITE-ProRule" id="PRU10141"/>
    </source>
</evidence>
<keyword evidence="13" id="KW-1185">Reference proteome</keyword>
<feature type="compositionally biased region" description="Acidic residues" evidence="9">
    <location>
        <begin position="481"/>
        <end position="507"/>
    </location>
</feature>
<dbReference type="PANTHER" id="PTHR24416">
    <property type="entry name" value="TYROSINE-PROTEIN KINASE RECEPTOR"/>
    <property type="match status" value="1"/>
</dbReference>
<feature type="transmembrane region" description="Helical" evidence="10">
    <location>
        <begin position="239"/>
        <end position="261"/>
    </location>
</feature>
<feature type="region of interest" description="Disordered" evidence="9">
    <location>
        <begin position="473"/>
        <end position="507"/>
    </location>
</feature>
<organism evidence="12 13">
    <name type="scientific">Geodia barretti</name>
    <name type="common">Barrett's horny sponge</name>
    <dbReference type="NCBI Taxonomy" id="519541"/>
    <lineage>
        <taxon>Eukaryota</taxon>
        <taxon>Metazoa</taxon>
        <taxon>Porifera</taxon>
        <taxon>Demospongiae</taxon>
        <taxon>Heteroscleromorpha</taxon>
        <taxon>Tetractinellida</taxon>
        <taxon>Astrophorina</taxon>
        <taxon>Geodiidae</taxon>
        <taxon>Geodia</taxon>
    </lineage>
</organism>
<keyword evidence="5 8" id="KW-0067">ATP-binding</keyword>
<dbReference type="GO" id="GO:0005886">
    <property type="term" value="C:plasma membrane"/>
    <property type="evidence" value="ECO:0007669"/>
    <property type="project" value="TreeGrafter"/>
</dbReference>
<protein>
    <submittedName>
        <fullName evidence="12">Hepatocyte growth factor receptor</fullName>
    </submittedName>
</protein>
<sequence length="507" mass="56725">MVQETCHTTWSTLLLAFDSVDLVIECNDTSALLFPVPHCCTDAGLGRSVHLPPSSPHENGGALVEIVTLVVVLFLLAAVAMIIVVSLLMVLSSKRRRRKQLENMQLDILAIGGRDAPVSVSVIEPDEKGAAASASIAGHNPYMSTEPNTGLLQVPWPRIRVPSHHMRELARGKFLVKSEDITLLDSIGEGEFGVVYKARLGLSKRVVAVKTLKGEFIQVEVDKFVEESLKMSRFKHAHVMGLIGVCLDAGSAPYIIMPYMANGSLLKYLKRERNNIVVLDETDEDELGEVRKRLMVICSQIASGMEYMAANKYVHRDLAARNCMIDAHFLIKITDFGLSEDVFERNYFRQDSSSGEMVKLPIKWMSPESLSDGHFSEKSDVWSYGVTMWEIFSGGKAPYPGTNPLTLMESLEQGYRMPQPYNDACSEAIYHMMIQCWEMAVEDRPTFSEISLTISKFIEHIAGYLQMGYNPFKRGAGKGEAEEDEDDEHKEEDEKEKEEEKEESVVD</sequence>
<dbReference type="InterPro" id="IPR000719">
    <property type="entry name" value="Prot_kinase_dom"/>
</dbReference>
<keyword evidence="6" id="KW-0829">Tyrosine-protein kinase</keyword>
<evidence type="ECO:0000313" key="13">
    <source>
        <dbReference type="Proteomes" id="UP001174909"/>
    </source>
</evidence>
<evidence type="ECO:0000259" key="11">
    <source>
        <dbReference type="PROSITE" id="PS50011"/>
    </source>
</evidence>
<evidence type="ECO:0000256" key="3">
    <source>
        <dbReference type="ARBA" id="ARBA00022741"/>
    </source>
</evidence>
<dbReference type="EMBL" id="CASHTH010004255">
    <property type="protein sequence ID" value="CAI8055170.1"/>
    <property type="molecule type" value="Genomic_DNA"/>
</dbReference>
<dbReference type="PRINTS" id="PR00109">
    <property type="entry name" value="TYRKINASE"/>
</dbReference>
<comment type="caution">
    <text evidence="12">The sequence shown here is derived from an EMBL/GenBank/DDBJ whole genome shotgun (WGS) entry which is preliminary data.</text>
</comment>
<evidence type="ECO:0000313" key="12">
    <source>
        <dbReference type="EMBL" id="CAI8055170.1"/>
    </source>
</evidence>